<accession>A0A2N5Y5L1</accession>
<evidence type="ECO:0000256" key="4">
    <source>
        <dbReference type="SAM" id="Phobius"/>
    </source>
</evidence>
<protein>
    <submittedName>
        <fullName evidence="5">MFS transporter</fullName>
    </submittedName>
</protein>
<dbReference type="RefSeq" id="WP_101520367.1">
    <property type="nucleotide sequence ID" value="NZ_PKLZ01000002.1"/>
</dbReference>
<dbReference type="OrthoDB" id="199378at2"/>
<keyword evidence="6" id="KW-1185">Reference proteome</keyword>
<keyword evidence="1 4" id="KW-0812">Transmembrane</keyword>
<feature type="transmembrane region" description="Helical" evidence="4">
    <location>
        <begin position="395"/>
        <end position="420"/>
    </location>
</feature>
<proteinExistence type="predicted"/>
<gene>
    <name evidence="5" type="ORF">CWI75_04900</name>
</gene>
<keyword evidence="3 4" id="KW-0472">Membrane</keyword>
<comment type="caution">
    <text evidence="5">The sequence shown here is derived from an EMBL/GenBank/DDBJ whole genome shotgun (WGS) entry which is preliminary data.</text>
</comment>
<evidence type="ECO:0000256" key="1">
    <source>
        <dbReference type="ARBA" id="ARBA00022692"/>
    </source>
</evidence>
<dbReference type="GO" id="GO:0022857">
    <property type="term" value="F:transmembrane transporter activity"/>
    <property type="evidence" value="ECO:0007669"/>
    <property type="project" value="InterPro"/>
</dbReference>
<dbReference type="InterPro" id="IPR036259">
    <property type="entry name" value="MFS_trans_sf"/>
</dbReference>
<reference evidence="6" key="1">
    <citation type="submission" date="2017-11" db="EMBL/GenBank/DDBJ databases">
        <title>The draft genome sequence of Chromatocurvus sp. F02.</title>
        <authorList>
            <person name="Du Z.-J."/>
            <person name="Chang Y.-Q."/>
        </authorList>
    </citation>
    <scope>NUCLEOTIDE SEQUENCE [LARGE SCALE GENOMIC DNA]</scope>
    <source>
        <strain evidence="6">F02</strain>
    </source>
</reference>
<dbReference type="SUPFAM" id="SSF103473">
    <property type="entry name" value="MFS general substrate transporter"/>
    <property type="match status" value="1"/>
</dbReference>
<dbReference type="EMBL" id="PKLZ01000002">
    <property type="protein sequence ID" value="PLW83686.1"/>
    <property type="molecule type" value="Genomic_DNA"/>
</dbReference>
<dbReference type="PANTHER" id="PTHR43596">
    <property type="entry name" value="ADP,ATP CARRIER PROTEIN"/>
    <property type="match status" value="1"/>
</dbReference>
<feature type="transmembrane region" description="Helical" evidence="4">
    <location>
        <begin position="90"/>
        <end position="110"/>
    </location>
</feature>
<feature type="transmembrane region" description="Helical" evidence="4">
    <location>
        <begin position="309"/>
        <end position="340"/>
    </location>
</feature>
<feature type="transmembrane region" description="Helical" evidence="4">
    <location>
        <begin position="122"/>
        <end position="141"/>
    </location>
</feature>
<dbReference type="Proteomes" id="UP000234845">
    <property type="component" value="Unassembled WGS sequence"/>
</dbReference>
<feature type="transmembrane region" description="Helical" evidence="4">
    <location>
        <begin position="24"/>
        <end position="43"/>
    </location>
</feature>
<evidence type="ECO:0000313" key="5">
    <source>
        <dbReference type="EMBL" id="PLW83686.1"/>
    </source>
</evidence>
<dbReference type="PANTHER" id="PTHR43596:SF1">
    <property type="entry name" value="ADP,ATP CARRIER PROTEIN"/>
    <property type="match status" value="1"/>
</dbReference>
<feature type="transmembrane region" description="Helical" evidence="4">
    <location>
        <begin position="241"/>
        <end position="261"/>
    </location>
</feature>
<keyword evidence="2 4" id="KW-1133">Transmembrane helix</keyword>
<feature type="transmembrane region" description="Helical" evidence="4">
    <location>
        <begin position="276"/>
        <end position="297"/>
    </location>
</feature>
<evidence type="ECO:0000256" key="2">
    <source>
        <dbReference type="ARBA" id="ARBA00022989"/>
    </source>
</evidence>
<evidence type="ECO:0000256" key="3">
    <source>
        <dbReference type="ARBA" id="ARBA00023136"/>
    </source>
</evidence>
<dbReference type="Gene3D" id="1.20.1250.20">
    <property type="entry name" value="MFS general substrate transporter like domains"/>
    <property type="match status" value="1"/>
</dbReference>
<dbReference type="AlphaFoldDB" id="A0A2N5Y5L1"/>
<dbReference type="Pfam" id="PF07690">
    <property type="entry name" value="MFS_1"/>
    <property type="match status" value="1"/>
</dbReference>
<dbReference type="InterPro" id="IPR011701">
    <property type="entry name" value="MFS"/>
</dbReference>
<evidence type="ECO:0000313" key="6">
    <source>
        <dbReference type="Proteomes" id="UP000234845"/>
    </source>
</evidence>
<feature type="transmembrane region" description="Helical" evidence="4">
    <location>
        <begin position="63"/>
        <end position="83"/>
    </location>
</feature>
<feature type="transmembrane region" description="Helical" evidence="4">
    <location>
        <begin position="153"/>
        <end position="177"/>
    </location>
</feature>
<sequence length="429" mass="46798">MTGRKPSLLQRALNTACDIHPREVLAVLASFGLVLMLMAAYYILRPVRDAMASDWSDAEVSLLWTLTFIFSAVAVSLYGGAVARIRLRNLVPSVYGFFAVTFILFFVGIQLVADRTLLDKSFYVWISVFSLFHISVFWSFMADTWDKPQATRLFGFIGAGASIGAMIGPALTALLAAGAGVDALLLIGSSILFLTLPLVYWLQRLKLADLGNTGVAADKGNFEYIGGNPFAGFSEFLRSPYLLGIALFIFFYTSISSFIYFELKNLMVDYDRETRTQIWAAMDLVVNTLTVIIAAFATGRIARHLGLPFTLACIPVVIGAGLLLLAATPIIAVVVAVQIVRRAGNYAITRPGREMLFTAVDQETRFKAKPVIDIVIYRGGDMLNAWAFTALTQGLGLGLAAVALVGAGVAVCWAATGIWLGRRFNRWQQ</sequence>
<name>A0A2N5Y5L1_9GAMM</name>
<organism evidence="5 6">
    <name type="scientific">Kineobactrum sediminis</name>
    <dbReference type="NCBI Taxonomy" id="1905677"/>
    <lineage>
        <taxon>Bacteria</taxon>
        <taxon>Pseudomonadati</taxon>
        <taxon>Pseudomonadota</taxon>
        <taxon>Gammaproteobacteria</taxon>
        <taxon>Cellvibrionales</taxon>
        <taxon>Halieaceae</taxon>
        <taxon>Kineobactrum</taxon>
    </lineage>
</organism>
<feature type="transmembrane region" description="Helical" evidence="4">
    <location>
        <begin position="183"/>
        <end position="202"/>
    </location>
</feature>